<evidence type="ECO:0000313" key="3">
    <source>
        <dbReference type="Proteomes" id="UP001549167"/>
    </source>
</evidence>
<organism evidence="2 3">
    <name type="scientific">Alkalibacillus flavidus</name>
    <dbReference type="NCBI Taxonomy" id="546021"/>
    <lineage>
        <taxon>Bacteria</taxon>
        <taxon>Bacillati</taxon>
        <taxon>Bacillota</taxon>
        <taxon>Bacilli</taxon>
        <taxon>Bacillales</taxon>
        <taxon>Bacillaceae</taxon>
        <taxon>Alkalibacillus</taxon>
    </lineage>
</organism>
<evidence type="ECO:0000259" key="1">
    <source>
        <dbReference type="Pfam" id="PF13274"/>
    </source>
</evidence>
<dbReference type="EMBL" id="JBEPMX010000003">
    <property type="protein sequence ID" value="MET3682768.1"/>
    <property type="molecule type" value="Genomic_DNA"/>
</dbReference>
<dbReference type="Proteomes" id="UP001549167">
    <property type="component" value="Unassembled WGS sequence"/>
</dbReference>
<dbReference type="RefSeq" id="WP_354219378.1">
    <property type="nucleotide sequence ID" value="NZ_JBEPMX010000003.1"/>
</dbReference>
<gene>
    <name evidence="2" type="ORF">ABID56_000858</name>
</gene>
<protein>
    <submittedName>
        <fullName evidence="2">Phage-associated protein</fullName>
    </submittedName>
</protein>
<dbReference type="InterPro" id="IPR025272">
    <property type="entry name" value="SocA_Panacea"/>
</dbReference>
<reference evidence="2 3" key="1">
    <citation type="submission" date="2024-06" db="EMBL/GenBank/DDBJ databases">
        <title>Genomic Encyclopedia of Type Strains, Phase IV (KMG-IV): sequencing the most valuable type-strain genomes for metagenomic binning, comparative biology and taxonomic classification.</title>
        <authorList>
            <person name="Goeker M."/>
        </authorList>
    </citation>
    <scope>NUCLEOTIDE SEQUENCE [LARGE SCALE GENOMIC DNA]</scope>
    <source>
        <strain evidence="2 3">DSM 23520</strain>
    </source>
</reference>
<accession>A0ABV2KT56</accession>
<dbReference type="Pfam" id="PF13274">
    <property type="entry name" value="SocA_Panacea"/>
    <property type="match status" value="1"/>
</dbReference>
<proteinExistence type="predicted"/>
<keyword evidence="3" id="KW-1185">Reference proteome</keyword>
<comment type="caution">
    <text evidence="2">The sequence shown here is derived from an EMBL/GenBank/DDBJ whole genome shotgun (WGS) entry which is preliminary data.</text>
</comment>
<evidence type="ECO:0000313" key="2">
    <source>
        <dbReference type="EMBL" id="MET3682768.1"/>
    </source>
</evidence>
<feature type="domain" description="Antitoxin SocA-like Panacea" evidence="1">
    <location>
        <begin position="3"/>
        <end position="81"/>
    </location>
</feature>
<sequence length="111" mass="12716">MKEIYNQYQSGDSADSRSIIQEDNTDLISSDDDFKLSVYSRFAELPKYNKYLDVLDEVLNQYGQLKANDLIKITHRSGGAWDLTSINGYKLNRVIDPQLVMKGESDNKSMK</sequence>
<name>A0ABV2KT56_9BACI</name>